<protein>
    <submittedName>
        <fullName evidence="1">Uncharacterized protein</fullName>
    </submittedName>
</protein>
<reference evidence="1 2" key="1">
    <citation type="submission" date="2013-03" db="EMBL/GenBank/DDBJ databases">
        <authorList>
            <person name="Fiebig A."/>
            <person name="Goeker M."/>
            <person name="Klenk H.-P.P."/>
        </authorList>
    </citation>
    <scope>NUCLEOTIDE SEQUENCE [LARGE SCALE GENOMIC DNA]</scope>
    <source>
        <strain evidence="1 2">DSM 17492</strain>
    </source>
</reference>
<organism evidence="1 2">
    <name type="scientific">Limimaricola hongkongensis DSM 17492</name>
    <dbReference type="NCBI Taxonomy" id="1122180"/>
    <lineage>
        <taxon>Bacteria</taxon>
        <taxon>Pseudomonadati</taxon>
        <taxon>Pseudomonadota</taxon>
        <taxon>Alphaproteobacteria</taxon>
        <taxon>Rhodobacterales</taxon>
        <taxon>Paracoccaceae</taxon>
        <taxon>Limimaricola</taxon>
    </lineage>
</organism>
<proteinExistence type="predicted"/>
<dbReference type="Proteomes" id="UP000025047">
    <property type="component" value="Unassembled WGS sequence"/>
</dbReference>
<gene>
    <name evidence="1" type="ORF">Lokhon_01500</name>
</gene>
<sequence>MCHRCGSDPVNVPAHLAFARARNNIADARRACARGGVSGRGGERRRRRGSP</sequence>
<evidence type="ECO:0000313" key="2">
    <source>
        <dbReference type="Proteomes" id="UP000025047"/>
    </source>
</evidence>
<dbReference type="AlphaFoldDB" id="A0A017HFY4"/>
<comment type="caution">
    <text evidence="1">The sequence shown here is derived from an EMBL/GenBank/DDBJ whole genome shotgun (WGS) entry which is preliminary data.</text>
</comment>
<name>A0A017HFY4_9RHOB</name>
<keyword evidence="2" id="KW-1185">Reference proteome</keyword>
<dbReference type="HOGENOM" id="CLU_3100484_0_0_5"/>
<dbReference type="EMBL" id="APGJ01000004">
    <property type="protein sequence ID" value="EYD72699.1"/>
    <property type="molecule type" value="Genomic_DNA"/>
</dbReference>
<evidence type="ECO:0000313" key="1">
    <source>
        <dbReference type="EMBL" id="EYD72699.1"/>
    </source>
</evidence>
<accession>A0A017HFY4</accession>